<feature type="region of interest" description="Disordered" evidence="1">
    <location>
        <begin position="426"/>
        <end position="453"/>
    </location>
</feature>
<dbReference type="PANTHER" id="PTHR37490:SF3">
    <property type="entry name" value="DUF3431 DOMAIN CONTAINING PROTEIN"/>
    <property type="match status" value="1"/>
</dbReference>
<dbReference type="Proteomes" id="UP000799750">
    <property type="component" value="Unassembled WGS sequence"/>
</dbReference>
<evidence type="ECO:0000256" key="1">
    <source>
        <dbReference type="SAM" id="MobiDB-lite"/>
    </source>
</evidence>
<feature type="region of interest" description="Disordered" evidence="1">
    <location>
        <begin position="42"/>
        <end position="121"/>
    </location>
</feature>
<accession>A0A6A6QVQ9</accession>
<dbReference type="OrthoDB" id="426718at2759"/>
<feature type="compositionally biased region" description="Low complexity" evidence="1">
    <location>
        <begin position="61"/>
        <end position="84"/>
    </location>
</feature>
<gene>
    <name evidence="2" type="ORF">BU16DRAFT_527901</name>
</gene>
<dbReference type="InterPro" id="IPR021838">
    <property type="entry name" value="DUF3431"/>
</dbReference>
<dbReference type="PANTHER" id="PTHR37490">
    <property type="entry name" value="EXPRESSED PROTEIN"/>
    <property type="match status" value="1"/>
</dbReference>
<dbReference type="EMBL" id="MU004190">
    <property type="protein sequence ID" value="KAF2494997.1"/>
    <property type="molecule type" value="Genomic_DNA"/>
</dbReference>
<evidence type="ECO:0000313" key="3">
    <source>
        <dbReference type="Proteomes" id="UP000799750"/>
    </source>
</evidence>
<dbReference type="AlphaFoldDB" id="A0A6A6QVQ9"/>
<reference evidence="2" key="1">
    <citation type="journal article" date="2020" name="Stud. Mycol.">
        <title>101 Dothideomycetes genomes: a test case for predicting lifestyles and emergence of pathogens.</title>
        <authorList>
            <person name="Haridas S."/>
            <person name="Albert R."/>
            <person name="Binder M."/>
            <person name="Bloem J."/>
            <person name="Labutti K."/>
            <person name="Salamov A."/>
            <person name="Andreopoulos B."/>
            <person name="Baker S."/>
            <person name="Barry K."/>
            <person name="Bills G."/>
            <person name="Bluhm B."/>
            <person name="Cannon C."/>
            <person name="Castanera R."/>
            <person name="Culley D."/>
            <person name="Daum C."/>
            <person name="Ezra D."/>
            <person name="Gonzalez J."/>
            <person name="Henrissat B."/>
            <person name="Kuo A."/>
            <person name="Liang C."/>
            <person name="Lipzen A."/>
            <person name="Lutzoni F."/>
            <person name="Magnuson J."/>
            <person name="Mondo S."/>
            <person name="Nolan M."/>
            <person name="Ohm R."/>
            <person name="Pangilinan J."/>
            <person name="Park H.-J."/>
            <person name="Ramirez L."/>
            <person name="Alfaro M."/>
            <person name="Sun H."/>
            <person name="Tritt A."/>
            <person name="Yoshinaga Y."/>
            <person name="Zwiers L.-H."/>
            <person name="Turgeon B."/>
            <person name="Goodwin S."/>
            <person name="Spatafora J."/>
            <person name="Crous P."/>
            <person name="Grigoriev I."/>
        </authorList>
    </citation>
    <scope>NUCLEOTIDE SEQUENCE</scope>
    <source>
        <strain evidence="2">CBS 269.34</strain>
    </source>
</reference>
<protein>
    <submittedName>
        <fullName evidence="2">Uncharacterized protein</fullName>
    </submittedName>
</protein>
<proteinExistence type="predicted"/>
<feature type="compositionally biased region" description="Low complexity" evidence="1">
    <location>
        <begin position="93"/>
        <end position="116"/>
    </location>
</feature>
<organism evidence="2 3">
    <name type="scientific">Lophium mytilinum</name>
    <dbReference type="NCBI Taxonomy" id="390894"/>
    <lineage>
        <taxon>Eukaryota</taxon>
        <taxon>Fungi</taxon>
        <taxon>Dikarya</taxon>
        <taxon>Ascomycota</taxon>
        <taxon>Pezizomycotina</taxon>
        <taxon>Dothideomycetes</taxon>
        <taxon>Pleosporomycetidae</taxon>
        <taxon>Mytilinidiales</taxon>
        <taxon>Mytilinidiaceae</taxon>
        <taxon>Lophium</taxon>
    </lineage>
</organism>
<keyword evidence="3" id="KW-1185">Reference proteome</keyword>
<sequence length="453" mass="49938">MNSMIRGAVTSRRFVFAAVTVILLVLFFNAIPSGYGYLDPKPEVPNQGTAPPKPPPKNAESSPSPLPSLASSASSPLAQPSTPAGTPQPSNQAAASPSTHPSSSTSPTSPSSTPSAKKPDNELTKTAILASLQKEDTTWLAAFHPEVHAAIYVVDNTTAPYHVPANKGHEGMVYLTYLIDHYNSLPDVMVFLHAHRYAWHNPDLLGSDAAEIIDKISAPYVQRMGYVNVRCHWDPGCPAWMHPLAPETERTDVFKPEEVELAGAFREIFPGEEVPEILAQPCCAQFALSGDAARKISLERYTAVRQWLLDTKLDDAISGRIWEYLWQYLFTGQPIACPRMDLCYCDGFGVCFGGEKGKNGEQGMNEYWDLRNEKGKLQAALGQIVDEKEDEDGKKTKPVLTDAEKHIVKDLEAQIKDFEDQLNEKLKKAKKRGTDPKLRAEDCGRDWKEGDGF</sequence>
<dbReference type="Pfam" id="PF11913">
    <property type="entry name" value="DUF3431"/>
    <property type="match status" value="1"/>
</dbReference>
<name>A0A6A6QVQ9_9PEZI</name>
<evidence type="ECO:0000313" key="2">
    <source>
        <dbReference type="EMBL" id="KAF2494997.1"/>
    </source>
</evidence>